<dbReference type="InterPro" id="IPR027417">
    <property type="entry name" value="P-loop_NTPase"/>
</dbReference>
<dbReference type="RefSeq" id="WP_197531599.1">
    <property type="nucleotide sequence ID" value="NZ_SIHJ01000003.1"/>
</dbReference>
<dbReference type="PANTHER" id="PTHR23077">
    <property type="entry name" value="AAA-FAMILY ATPASE"/>
    <property type="match status" value="1"/>
</dbReference>
<organism evidence="3 4">
    <name type="scientific">Posidoniimonas corsicana</name>
    <dbReference type="NCBI Taxonomy" id="1938618"/>
    <lineage>
        <taxon>Bacteria</taxon>
        <taxon>Pseudomonadati</taxon>
        <taxon>Planctomycetota</taxon>
        <taxon>Planctomycetia</taxon>
        <taxon>Pirellulales</taxon>
        <taxon>Lacipirellulaceae</taxon>
        <taxon>Posidoniimonas</taxon>
    </lineage>
</organism>
<dbReference type="AlphaFoldDB" id="A0A5C5V2M6"/>
<dbReference type="Proteomes" id="UP000316714">
    <property type="component" value="Unassembled WGS sequence"/>
</dbReference>
<keyword evidence="1" id="KW-0547">Nucleotide-binding</keyword>
<dbReference type="GO" id="GO:1990275">
    <property type="term" value="F:preribosome binding"/>
    <property type="evidence" value="ECO:0007669"/>
    <property type="project" value="TreeGrafter"/>
</dbReference>
<dbReference type="EMBL" id="SIHJ01000003">
    <property type="protein sequence ID" value="TWT32189.1"/>
    <property type="molecule type" value="Genomic_DNA"/>
</dbReference>
<comment type="caution">
    <text evidence="3">The sequence shown here is derived from an EMBL/GenBank/DDBJ whole genome shotgun (WGS) entry which is preliminary data.</text>
</comment>
<evidence type="ECO:0000256" key="1">
    <source>
        <dbReference type="RuleBase" id="RU003651"/>
    </source>
</evidence>
<protein>
    <submittedName>
        <fullName evidence="3">Putative ATPase YjoB</fullName>
        <ecNumber evidence="3">3.-.-.-</ecNumber>
    </submittedName>
</protein>
<dbReference type="GO" id="GO:0042254">
    <property type="term" value="P:ribosome biogenesis"/>
    <property type="evidence" value="ECO:0007669"/>
    <property type="project" value="TreeGrafter"/>
</dbReference>
<dbReference type="PROSITE" id="PS00674">
    <property type="entry name" value="AAA"/>
    <property type="match status" value="1"/>
</dbReference>
<keyword evidence="3" id="KW-0378">Hydrolase</keyword>
<reference evidence="3 4" key="1">
    <citation type="submission" date="2019-02" db="EMBL/GenBank/DDBJ databases">
        <title>Deep-cultivation of Planctomycetes and their phenomic and genomic characterization uncovers novel biology.</title>
        <authorList>
            <person name="Wiegand S."/>
            <person name="Jogler M."/>
            <person name="Boedeker C."/>
            <person name="Pinto D."/>
            <person name="Vollmers J."/>
            <person name="Rivas-Marin E."/>
            <person name="Kohn T."/>
            <person name="Peeters S.H."/>
            <person name="Heuer A."/>
            <person name="Rast P."/>
            <person name="Oberbeckmann S."/>
            <person name="Bunk B."/>
            <person name="Jeske O."/>
            <person name="Meyerdierks A."/>
            <person name="Storesund J.E."/>
            <person name="Kallscheuer N."/>
            <person name="Luecker S."/>
            <person name="Lage O.M."/>
            <person name="Pohl T."/>
            <person name="Merkel B.J."/>
            <person name="Hornburger P."/>
            <person name="Mueller R.-W."/>
            <person name="Bruemmer F."/>
            <person name="Labrenz M."/>
            <person name="Spormann A.M."/>
            <person name="Op Den Camp H."/>
            <person name="Overmann J."/>
            <person name="Amann R."/>
            <person name="Jetten M.S.M."/>
            <person name="Mascher T."/>
            <person name="Medema M.H."/>
            <person name="Devos D.P."/>
            <person name="Kaster A.-K."/>
            <person name="Ovreas L."/>
            <person name="Rohde M."/>
            <person name="Galperin M.Y."/>
            <person name="Jogler C."/>
        </authorList>
    </citation>
    <scope>NUCLEOTIDE SEQUENCE [LARGE SCALE GENOMIC DNA]</scope>
    <source>
        <strain evidence="3 4">KOR34</strain>
    </source>
</reference>
<dbReference type="InterPro" id="IPR050168">
    <property type="entry name" value="AAA_ATPase_domain"/>
</dbReference>
<name>A0A5C5V2M6_9BACT</name>
<dbReference type="GO" id="GO:0005524">
    <property type="term" value="F:ATP binding"/>
    <property type="evidence" value="ECO:0007669"/>
    <property type="project" value="UniProtKB-KW"/>
</dbReference>
<feature type="domain" description="AAA+ ATPase" evidence="2">
    <location>
        <begin position="200"/>
        <end position="324"/>
    </location>
</feature>
<dbReference type="CDD" id="cd19481">
    <property type="entry name" value="RecA-like_protease"/>
    <property type="match status" value="1"/>
</dbReference>
<dbReference type="Pfam" id="PF00004">
    <property type="entry name" value="AAA"/>
    <property type="match status" value="1"/>
</dbReference>
<dbReference type="EC" id="3.-.-.-" evidence="3"/>
<dbReference type="GO" id="GO:0003723">
    <property type="term" value="F:RNA binding"/>
    <property type="evidence" value="ECO:0007669"/>
    <property type="project" value="TreeGrafter"/>
</dbReference>
<dbReference type="InterPro" id="IPR003959">
    <property type="entry name" value="ATPase_AAA_core"/>
</dbReference>
<dbReference type="PANTHER" id="PTHR23077:SF132">
    <property type="entry name" value="ATP-DEPENDENT ZN PROTEASE"/>
    <property type="match status" value="1"/>
</dbReference>
<dbReference type="SUPFAM" id="SSF52540">
    <property type="entry name" value="P-loop containing nucleoside triphosphate hydrolases"/>
    <property type="match status" value="1"/>
</dbReference>
<accession>A0A5C5V2M6</accession>
<dbReference type="InterPro" id="IPR003593">
    <property type="entry name" value="AAA+_ATPase"/>
</dbReference>
<keyword evidence="4" id="KW-1185">Reference proteome</keyword>
<comment type="similarity">
    <text evidence="1">Belongs to the AAA ATPase family.</text>
</comment>
<sequence length="428" mass="49005">MSDPLLKKNFFTDVLGDNPAALPVRITERLVADGAPRAVVVANRLDFEEYAELGHCELEVEPQPRPDSYCIWGGEDHDQLENTYDQAVWRVLWNDQTLRVVHVEWATGCGNESRDWVVANTADLARAFILDVERKTHHPGESILVFSDGHWQRSRGLYRATQSASFDDLVLAEDLKQTIRDDFRRFLESEEEYNRLGIAWRRGALLVGPPGNGKTHCVRALVKELDVPSLYVQSLAHHYWTPEQLWKHIFDRARGLRPCVLVLEDLDALVNPENRSFFLNQLDGFERNHGLIVLATTNYPERIDQAIINRPSRFDRKYHFSLPSEAERRTFLAGWQARLAEETRWPAEELDALAELTGGFSFAYLKELVISSVMQWMADRSVDFAQVSADQAKLLKRQMRADPEANGAGPRWGLFRRRDATATAAEHE</sequence>
<dbReference type="SMART" id="SM00382">
    <property type="entry name" value="AAA"/>
    <property type="match status" value="1"/>
</dbReference>
<evidence type="ECO:0000259" key="2">
    <source>
        <dbReference type="SMART" id="SM00382"/>
    </source>
</evidence>
<dbReference type="GO" id="GO:0016887">
    <property type="term" value="F:ATP hydrolysis activity"/>
    <property type="evidence" value="ECO:0007669"/>
    <property type="project" value="InterPro"/>
</dbReference>
<evidence type="ECO:0000313" key="4">
    <source>
        <dbReference type="Proteomes" id="UP000316714"/>
    </source>
</evidence>
<dbReference type="Gene3D" id="3.40.50.300">
    <property type="entry name" value="P-loop containing nucleotide triphosphate hydrolases"/>
    <property type="match status" value="1"/>
</dbReference>
<proteinExistence type="inferred from homology"/>
<evidence type="ECO:0000313" key="3">
    <source>
        <dbReference type="EMBL" id="TWT32189.1"/>
    </source>
</evidence>
<gene>
    <name evidence="3" type="primary">yjoB</name>
    <name evidence="3" type="ORF">KOR34_39500</name>
</gene>
<dbReference type="Gene3D" id="1.10.8.60">
    <property type="match status" value="1"/>
</dbReference>
<dbReference type="InterPro" id="IPR003960">
    <property type="entry name" value="ATPase_AAA_CS"/>
</dbReference>
<keyword evidence="1" id="KW-0067">ATP-binding</keyword>